<keyword evidence="2" id="KW-0413">Isomerase</keyword>
<gene>
    <name evidence="2" type="primary">ulaE</name>
    <name evidence="2" type="ORF">IPLBMFHP_00038</name>
</gene>
<accession>A0A7G9Z9B8</accession>
<sequence>MYFKIGYISNGFQNHDIFDMIKIITKLGFNGLGLTLDVCHYNPFKDSERSLKRIKRNLKGNNIDTVIETGARFLLNPWEKHEPTLVSNEETDRTKRIDFLKKAVDVAEFLEANVVTIFSGKIYENVRKEEAFGWLTNGVSEITEYAKMKNIKIGFEPEPLMLIETLEQYYLLRKEIKYDNFGLTLDIGHVQCSEDQSIHDCIISHQNEIFNIHLTDIKNKKHIHLPLGEGDINFLDVFKALKEIKYANIVNLELSRNSHNAPSVANQSMIFIKEILKQIEGTE</sequence>
<reference evidence="2" key="1">
    <citation type="submission" date="2020-06" db="EMBL/GenBank/DDBJ databases">
        <title>Unique genomic features of the anaerobic methanotrophic archaea.</title>
        <authorList>
            <person name="Chadwick G.L."/>
            <person name="Skennerton C.T."/>
            <person name="Laso-Perez R."/>
            <person name="Leu A.O."/>
            <person name="Speth D.R."/>
            <person name="Yu H."/>
            <person name="Morgan-Lang C."/>
            <person name="Hatzenpichler R."/>
            <person name="Goudeau D."/>
            <person name="Malmstrom R."/>
            <person name="Brazelton W.J."/>
            <person name="Woyke T."/>
            <person name="Hallam S.J."/>
            <person name="Tyson G.W."/>
            <person name="Wegener G."/>
            <person name="Boetius A."/>
            <person name="Orphan V."/>
        </authorList>
    </citation>
    <scope>NUCLEOTIDE SEQUENCE</scope>
</reference>
<feature type="domain" description="Xylose isomerase-like TIM barrel" evidence="1">
    <location>
        <begin position="23"/>
        <end position="274"/>
    </location>
</feature>
<organism evidence="2">
    <name type="scientific">Candidatus Methanophaga sp. ANME-1 ERB7</name>
    <dbReference type="NCBI Taxonomy" id="2759913"/>
    <lineage>
        <taxon>Archaea</taxon>
        <taxon>Methanobacteriati</taxon>
        <taxon>Methanobacteriota</taxon>
        <taxon>Stenosarchaea group</taxon>
        <taxon>Methanomicrobia</taxon>
        <taxon>Candidatus Methanophagales</taxon>
        <taxon>Candidatus Methanophagaceae</taxon>
        <taxon>Candidatus Methanophaga</taxon>
    </lineage>
</organism>
<proteinExistence type="predicted"/>
<dbReference type="PANTHER" id="PTHR12110">
    <property type="entry name" value="HYDROXYPYRUVATE ISOMERASE"/>
    <property type="match status" value="1"/>
</dbReference>
<dbReference type="InterPro" id="IPR036237">
    <property type="entry name" value="Xyl_isomerase-like_sf"/>
</dbReference>
<dbReference type="EMBL" id="MT631670">
    <property type="protein sequence ID" value="QNO56852.1"/>
    <property type="molecule type" value="Genomic_DNA"/>
</dbReference>
<name>A0A7G9Z9B8_9EURY</name>
<protein>
    <submittedName>
        <fullName evidence="2">L-ribulose-5-phosphate 3-epimerase UlaE</fullName>
        <ecNumber evidence="2">5.1.3.22</ecNumber>
    </submittedName>
</protein>
<dbReference type="EC" id="5.1.3.22" evidence="2"/>
<dbReference type="InterPro" id="IPR050312">
    <property type="entry name" value="IolE/XylAMocC-like"/>
</dbReference>
<dbReference type="InterPro" id="IPR013022">
    <property type="entry name" value="Xyl_isomerase-like_TIM-brl"/>
</dbReference>
<evidence type="ECO:0000313" key="2">
    <source>
        <dbReference type="EMBL" id="QNO56852.1"/>
    </source>
</evidence>
<dbReference type="Pfam" id="PF01261">
    <property type="entry name" value="AP_endonuc_2"/>
    <property type="match status" value="1"/>
</dbReference>
<dbReference type="AlphaFoldDB" id="A0A7G9Z9B8"/>
<dbReference type="PANTHER" id="PTHR12110:SF52">
    <property type="entry name" value="XYLOSE ISOMERASE"/>
    <property type="match status" value="1"/>
</dbReference>
<dbReference type="GO" id="GO:0034015">
    <property type="term" value="F:L-ribulose-5-phosphate 3-epimerase activity"/>
    <property type="evidence" value="ECO:0007669"/>
    <property type="project" value="UniProtKB-EC"/>
</dbReference>
<dbReference type="SUPFAM" id="SSF51658">
    <property type="entry name" value="Xylose isomerase-like"/>
    <property type="match status" value="1"/>
</dbReference>
<evidence type="ECO:0000259" key="1">
    <source>
        <dbReference type="Pfam" id="PF01261"/>
    </source>
</evidence>
<dbReference type="Gene3D" id="3.20.20.150">
    <property type="entry name" value="Divalent-metal-dependent TIM barrel enzymes"/>
    <property type="match status" value="1"/>
</dbReference>